<dbReference type="HOGENOM" id="CLU_424457_0_0_0"/>
<feature type="transmembrane region" description="Helical" evidence="1">
    <location>
        <begin position="161"/>
        <end position="184"/>
    </location>
</feature>
<evidence type="ECO:0000256" key="1">
    <source>
        <dbReference type="SAM" id="Phobius"/>
    </source>
</evidence>
<evidence type="ECO:0000313" key="2">
    <source>
        <dbReference type="EMBL" id="AGA25567.1"/>
    </source>
</evidence>
<dbReference type="STRING" id="886293.Sinac_1171"/>
<dbReference type="GO" id="GO:0005886">
    <property type="term" value="C:plasma membrane"/>
    <property type="evidence" value="ECO:0007669"/>
    <property type="project" value="UniProtKB-SubCell"/>
</dbReference>
<gene>
    <name evidence="2" type="ordered locus">Sinac_1171</name>
</gene>
<feature type="transmembrane region" description="Helical" evidence="1">
    <location>
        <begin position="584"/>
        <end position="607"/>
    </location>
</feature>
<keyword evidence="1" id="KW-1133">Transmembrane helix</keyword>
<name>L0D8K8_SINAD</name>
<dbReference type="AlphaFoldDB" id="L0D8K8"/>
<evidence type="ECO:0000313" key="3">
    <source>
        <dbReference type="Proteomes" id="UP000010798"/>
    </source>
</evidence>
<feature type="transmembrane region" description="Helical" evidence="1">
    <location>
        <begin position="505"/>
        <end position="531"/>
    </location>
</feature>
<feature type="transmembrane region" description="Helical" evidence="1">
    <location>
        <begin position="433"/>
        <end position="457"/>
    </location>
</feature>
<dbReference type="PANTHER" id="PTHR43471">
    <property type="entry name" value="ABC TRANSPORTER PERMEASE"/>
    <property type="match status" value="1"/>
</dbReference>
<dbReference type="EMBL" id="CP003364">
    <property type="protein sequence ID" value="AGA25567.1"/>
    <property type="molecule type" value="Genomic_DNA"/>
</dbReference>
<dbReference type="GO" id="GO:0140359">
    <property type="term" value="F:ABC-type transporter activity"/>
    <property type="evidence" value="ECO:0007669"/>
    <property type="project" value="InterPro"/>
</dbReference>
<organism evidence="2 3">
    <name type="scientific">Singulisphaera acidiphila (strain ATCC BAA-1392 / DSM 18658 / VKM B-2454 / MOB10)</name>
    <dbReference type="NCBI Taxonomy" id="886293"/>
    <lineage>
        <taxon>Bacteria</taxon>
        <taxon>Pseudomonadati</taxon>
        <taxon>Planctomycetota</taxon>
        <taxon>Planctomycetia</taxon>
        <taxon>Isosphaerales</taxon>
        <taxon>Isosphaeraceae</taxon>
        <taxon>Singulisphaera</taxon>
    </lineage>
</organism>
<dbReference type="Pfam" id="PF12679">
    <property type="entry name" value="ABC2_membrane_2"/>
    <property type="match status" value="2"/>
</dbReference>
<feature type="transmembrane region" description="Helical" evidence="1">
    <location>
        <begin position="393"/>
        <end position="412"/>
    </location>
</feature>
<accession>L0D8K8</accession>
<feature type="transmembrane region" description="Helical" evidence="1">
    <location>
        <begin position="469"/>
        <end position="493"/>
    </location>
</feature>
<feature type="transmembrane region" description="Helical" evidence="1">
    <location>
        <begin position="35"/>
        <end position="56"/>
    </location>
</feature>
<feature type="transmembrane region" description="Helical" evidence="1">
    <location>
        <begin position="343"/>
        <end position="363"/>
    </location>
</feature>
<sequence length="617" mass="67089">MAGASLVAEQRSTIMDLGPILRFELRRTARQGRLYLFRGAIGLFLMGMMTAMVSDWRHASAGGWQTLQALRSLTELLFLELTLVQGIAIAVLVPGLVAGSIAEEDRRGTMTDLLASPLSSGSIVLGKLVVQLARTGMAWGVGLPFVLPFVLFGALDFSFVSSAYIMLVAWTLFVASLSLVVSVVNPRPRLAILMAYVLVVGWLLGPIGYASLAVQLPWPLAWLQTVSGWILQGHPANQEWLFTIITMRPFAGPYVEPAGSAWLKSELARGLPGFVSIQLTFSAIFVLLALLLLRPLRLGVWLRTARVGEPNSKHRPPIGDDPILWKEWYTTSGPLDRPVVRGAILLVCMVLLAPLLGTVRSAFLEWHESWWDALAWWWKRNALNESLRHVHSTLYFLGLVCGAAIAATSVTGERERGTWVSLTTTLVTGREVARAKVIGSLVAVRGLAIPFLLVWIVGLMTGSVHPIGAVSAAIGIVVYLWYAAAIGVFVSMMSKTSERAIGATLVVLLVSNALPLLFVPLSLIGSITGAWSSVYLAGLTPFMEWASLLSPMDIQQWHTGQVWGQIFCLPAGIWRRSVVLEPGLAWTFAISLAVHATGAIAATRFAARVFDARRGRC</sequence>
<reference evidence="2 3" key="1">
    <citation type="submission" date="2012-02" db="EMBL/GenBank/DDBJ databases">
        <title>Complete sequence of chromosome of Singulisphaera acidiphila DSM 18658.</title>
        <authorList>
            <consortium name="US DOE Joint Genome Institute (JGI-PGF)"/>
            <person name="Lucas S."/>
            <person name="Copeland A."/>
            <person name="Lapidus A."/>
            <person name="Glavina del Rio T."/>
            <person name="Dalin E."/>
            <person name="Tice H."/>
            <person name="Bruce D."/>
            <person name="Goodwin L."/>
            <person name="Pitluck S."/>
            <person name="Peters L."/>
            <person name="Ovchinnikova G."/>
            <person name="Chertkov O."/>
            <person name="Kyrpides N."/>
            <person name="Mavromatis K."/>
            <person name="Ivanova N."/>
            <person name="Brettin T."/>
            <person name="Detter J.C."/>
            <person name="Han C."/>
            <person name="Larimer F."/>
            <person name="Land M."/>
            <person name="Hauser L."/>
            <person name="Markowitz V."/>
            <person name="Cheng J.-F."/>
            <person name="Hugenholtz P."/>
            <person name="Woyke T."/>
            <person name="Wu D."/>
            <person name="Tindall B."/>
            <person name="Pomrenke H."/>
            <person name="Brambilla E."/>
            <person name="Klenk H.-P."/>
            <person name="Eisen J.A."/>
        </authorList>
    </citation>
    <scope>NUCLEOTIDE SEQUENCE [LARGE SCALE GENOMIC DNA]</scope>
    <source>
        <strain evidence="3">ATCC BAA-1392 / DSM 18658 / VKM B-2454 / MOB10</strain>
    </source>
</reference>
<feature type="transmembrane region" description="Helical" evidence="1">
    <location>
        <begin position="137"/>
        <end position="155"/>
    </location>
</feature>
<feature type="transmembrane region" description="Helical" evidence="1">
    <location>
        <begin position="271"/>
        <end position="293"/>
    </location>
</feature>
<keyword evidence="1" id="KW-0472">Membrane</keyword>
<feature type="transmembrane region" description="Helical" evidence="1">
    <location>
        <begin position="191"/>
        <end position="212"/>
    </location>
</feature>
<proteinExistence type="predicted"/>
<dbReference type="eggNOG" id="COG1277">
    <property type="taxonomic scope" value="Bacteria"/>
</dbReference>
<keyword evidence="1" id="KW-0812">Transmembrane</keyword>
<dbReference type="Proteomes" id="UP000010798">
    <property type="component" value="Chromosome"/>
</dbReference>
<dbReference type="KEGG" id="saci:Sinac_1171"/>
<feature type="transmembrane region" description="Helical" evidence="1">
    <location>
        <begin position="76"/>
        <end position="97"/>
    </location>
</feature>
<keyword evidence="3" id="KW-1185">Reference proteome</keyword>
<protein>
    <submittedName>
        <fullName evidence="2">ABC-type transport system involved in multi-copper enzyme maturation, permease component</fullName>
    </submittedName>
</protein>